<dbReference type="SUPFAM" id="SSF53335">
    <property type="entry name" value="S-adenosyl-L-methionine-dependent methyltransferases"/>
    <property type="match status" value="1"/>
</dbReference>
<evidence type="ECO:0000313" key="6">
    <source>
        <dbReference type="EMBL" id="TBH81424.1"/>
    </source>
</evidence>
<dbReference type="InterPro" id="IPR047048">
    <property type="entry name" value="TlyA"/>
</dbReference>
<dbReference type="SUPFAM" id="SSF55174">
    <property type="entry name" value="Alpha-L RNA-binding motif"/>
    <property type="match status" value="1"/>
</dbReference>
<organism evidence="6 7">
    <name type="scientific">Desulfovibrio legallii</name>
    <dbReference type="NCBI Taxonomy" id="571438"/>
    <lineage>
        <taxon>Bacteria</taxon>
        <taxon>Pseudomonadati</taxon>
        <taxon>Thermodesulfobacteriota</taxon>
        <taxon>Desulfovibrionia</taxon>
        <taxon>Desulfovibrionales</taxon>
        <taxon>Desulfovibrionaceae</taxon>
        <taxon>Desulfovibrio</taxon>
    </lineage>
</organism>
<gene>
    <name evidence="6" type="ORF">EB812_01275</name>
</gene>
<keyword evidence="6" id="KW-0489">Methyltransferase</keyword>
<evidence type="ECO:0000256" key="2">
    <source>
        <dbReference type="ARBA" id="ARBA00029460"/>
    </source>
</evidence>
<dbReference type="PIRSF" id="PIRSF005578">
    <property type="entry name" value="TlyA"/>
    <property type="match status" value="1"/>
</dbReference>
<feature type="domain" description="RNA-binding S4" evidence="4">
    <location>
        <begin position="7"/>
        <end position="38"/>
    </location>
</feature>
<dbReference type="Gene3D" id="3.40.50.150">
    <property type="entry name" value="Vaccinia Virus protein VP39"/>
    <property type="match status" value="1"/>
</dbReference>
<dbReference type="Pfam" id="PF01479">
    <property type="entry name" value="S4"/>
    <property type="match status" value="1"/>
</dbReference>
<dbReference type="Gene3D" id="3.10.290.10">
    <property type="entry name" value="RNA-binding S4 domain"/>
    <property type="match status" value="1"/>
</dbReference>
<dbReference type="EMBL" id="SIXC01000002">
    <property type="protein sequence ID" value="TBH81424.1"/>
    <property type="molecule type" value="Genomic_DNA"/>
</dbReference>
<dbReference type="CDD" id="cd02440">
    <property type="entry name" value="AdoMet_MTases"/>
    <property type="match status" value="1"/>
</dbReference>
<dbReference type="GO" id="GO:0008168">
    <property type="term" value="F:methyltransferase activity"/>
    <property type="evidence" value="ECO:0007669"/>
    <property type="project" value="UniProtKB-KW"/>
</dbReference>
<evidence type="ECO:0000313" key="7">
    <source>
        <dbReference type="Proteomes" id="UP000292919"/>
    </source>
</evidence>
<dbReference type="RefSeq" id="WP_118230844.1">
    <property type="nucleotide sequence ID" value="NZ_DBFBQU010000118.1"/>
</dbReference>
<dbReference type="GO" id="GO:0032259">
    <property type="term" value="P:methylation"/>
    <property type="evidence" value="ECO:0007669"/>
    <property type="project" value="UniProtKB-KW"/>
</dbReference>
<feature type="domain" description="Ribosomal RNA methyltransferase FtsJ" evidence="5">
    <location>
        <begin position="69"/>
        <end position="250"/>
    </location>
</feature>
<dbReference type="AlphaFoldDB" id="A0A6H3FDC9"/>
<keyword evidence="6" id="KW-0808">Transferase</keyword>
<dbReference type="InterPro" id="IPR036986">
    <property type="entry name" value="S4_RNA-bd_sf"/>
</dbReference>
<reference evidence="6 7" key="1">
    <citation type="submission" date="2018-12" db="EMBL/GenBank/DDBJ databases">
        <title>First genome draft of Desulfovibrio legallis sp. nov.</title>
        <authorList>
            <person name="Ben Dhia O."/>
            <person name="Najjari A."/>
            <person name="Ferjani R."/>
            <person name="Fhoula I."/>
            <person name="Fardeau M.-L."/>
            <person name="Boudabbous A."/>
            <person name="Ouzari H.I."/>
        </authorList>
    </citation>
    <scope>NUCLEOTIDE SEQUENCE [LARGE SCALE GENOMIC DNA]</scope>
    <source>
        <strain evidence="6 7">H1T</strain>
    </source>
</reference>
<proteinExistence type="inferred from homology"/>
<keyword evidence="7" id="KW-1185">Reference proteome</keyword>
<protein>
    <submittedName>
        <fullName evidence="6">TlyA family RNA methyltransferase</fullName>
    </submittedName>
</protein>
<dbReference type="Proteomes" id="UP000292919">
    <property type="component" value="Unassembled WGS sequence"/>
</dbReference>
<dbReference type="PANTHER" id="PTHR32319:SF0">
    <property type="entry name" value="BACTERIAL HEMOLYSIN-LIKE PROTEIN"/>
    <property type="match status" value="1"/>
</dbReference>
<dbReference type="GO" id="GO:0003723">
    <property type="term" value="F:RNA binding"/>
    <property type="evidence" value="ECO:0007669"/>
    <property type="project" value="UniProtKB-KW"/>
</dbReference>
<dbReference type="PROSITE" id="PS50889">
    <property type="entry name" value="S4"/>
    <property type="match status" value="1"/>
</dbReference>
<evidence type="ECO:0000256" key="3">
    <source>
        <dbReference type="PROSITE-ProRule" id="PRU00182"/>
    </source>
</evidence>
<dbReference type="InterPro" id="IPR002942">
    <property type="entry name" value="S4_RNA-bd"/>
</dbReference>
<evidence type="ECO:0000256" key="1">
    <source>
        <dbReference type="ARBA" id="ARBA00022884"/>
    </source>
</evidence>
<evidence type="ECO:0000259" key="4">
    <source>
        <dbReference type="Pfam" id="PF01479"/>
    </source>
</evidence>
<comment type="similarity">
    <text evidence="2">Belongs to the TlyA family.</text>
</comment>
<dbReference type="NCBIfam" id="TIGR00478">
    <property type="entry name" value="tly"/>
    <property type="match status" value="1"/>
</dbReference>
<evidence type="ECO:0000259" key="5">
    <source>
        <dbReference type="Pfam" id="PF01728"/>
    </source>
</evidence>
<accession>A0A6H3FDC9</accession>
<sequence>MSKTLRQRADQLAFEQGLAESREQARRLIMAGRIALAGTPPGAPPTLVPKPGHPYPADTAFTLLEPERYVSRGAYKLLTILEHFHLDVVGLVCLDAGASTGGFTDCLLQRGAARVYAVDVGKNQLHEKLRADPRVVSLEGVNLRHAPSDLIPETVDLVVADVSFISLTLVLPSCMTWLKPGGKAAVLIKPQFELGPGETVKGVVRDPEARQRAVDKILTFAGAQLGLDCRGVLPAAVKGPKGNQEFMALLERAEGAR</sequence>
<comment type="caution">
    <text evidence="6">The sequence shown here is derived from an EMBL/GenBank/DDBJ whole genome shotgun (WGS) entry which is preliminary data.</text>
</comment>
<keyword evidence="1 3" id="KW-0694">RNA-binding</keyword>
<dbReference type="InterPro" id="IPR004538">
    <property type="entry name" value="Hemolysin_A/TlyA"/>
</dbReference>
<dbReference type="PANTHER" id="PTHR32319">
    <property type="entry name" value="BACTERIAL HEMOLYSIN-LIKE PROTEIN"/>
    <property type="match status" value="1"/>
</dbReference>
<name>A0A6H3FDC9_9BACT</name>
<dbReference type="InterPro" id="IPR002877">
    <property type="entry name" value="RNA_MeTrfase_FtsJ_dom"/>
</dbReference>
<dbReference type="Pfam" id="PF01728">
    <property type="entry name" value="FtsJ"/>
    <property type="match status" value="1"/>
</dbReference>
<dbReference type="CDD" id="cd00165">
    <property type="entry name" value="S4"/>
    <property type="match status" value="1"/>
</dbReference>
<dbReference type="InterPro" id="IPR029063">
    <property type="entry name" value="SAM-dependent_MTases_sf"/>
</dbReference>